<dbReference type="InterPro" id="IPR025646">
    <property type="entry name" value="DUF4350"/>
</dbReference>
<organism evidence="3 4">
    <name type="scientific">Conyzicola lurida</name>
    <dbReference type="NCBI Taxonomy" id="1172621"/>
    <lineage>
        <taxon>Bacteria</taxon>
        <taxon>Bacillati</taxon>
        <taxon>Actinomycetota</taxon>
        <taxon>Actinomycetes</taxon>
        <taxon>Micrococcales</taxon>
        <taxon>Microbacteriaceae</taxon>
        <taxon>Conyzicola</taxon>
    </lineage>
</organism>
<comment type="caution">
    <text evidence="3">The sequence shown here is derived from an EMBL/GenBank/DDBJ whole genome shotgun (WGS) entry which is preliminary data.</text>
</comment>
<dbReference type="EMBL" id="JACHMJ010000001">
    <property type="protein sequence ID" value="MBB5844192.1"/>
    <property type="molecule type" value="Genomic_DNA"/>
</dbReference>
<dbReference type="Pfam" id="PF14258">
    <property type="entry name" value="DUF4350"/>
    <property type="match status" value="1"/>
</dbReference>
<reference evidence="3 4" key="1">
    <citation type="submission" date="2020-08" db="EMBL/GenBank/DDBJ databases">
        <title>Sequencing the genomes of 1000 actinobacteria strains.</title>
        <authorList>
            <person name="Klenk H.-P."/>
        </authorList>
    </citation>
    <scope>NUCLEOTIDE SEQUENCE [LARGE SCALE GENOMIC DNA]</scope>
    <source>
        <strain evidence="3 4">DSM 105784</strain>
    </source>
</reference>
<accession>A0A841AQG7</accession>
<dbReference type="RefSeq" id="WP_184238109.1">
    <property type="nucleotide sequence ID" value="NZ_JACHMJ010000001.1"/>
</dbReference>
<keyword evidence="1" id="KW-0812">Transmembrane</keyword>
<evidence type="ECO:0000313" key="4">
    <source>
        <dbReference type="Proteomes" id="UP000536685"/>
    </source>
</evidence>
<dbReference type="Proteomes" id="UP000536685">
    <property type="component" value="Unassembled WGS sequence"/>
</dbReference>
<proteinExistence type="predicted"/>
<feature type="transmembrane region" description="Helical" evidence="1">
    <location>
        <begin position="21"/>
        <end position="45"/>
    </location>
</feature>
<gene>
    <name evidence="3" type="ORF">HD599_002515</name>
</gene>
<evidence type="ECO:0000256" key="1">
    <source>
        <dbReference type="SAM" id="Phobius"/>
    </source>
</evidence>
<name>A0A841AQG7_9MICO</name>
<sequence length="393" mass="40964">MTAAPTQRVLTTSPTVVLRRSVFWIAATVFALVVAIVGILLSGSFSPSDPLDSQNPAPGGAKALAEVLRQQGVDVTATATLDETRDAVDDAAATTLFFYDPSGYLDTGQRTEAFGLAERVVVVDPDFSTLLDLSPDIAQAGQVEGTVAADCALPAADNAGSITVDGFGYRYTGAGDAVECFDSGDGVHSVVQIETATGRATVVGATAALSNESIGSVGNAAFALTLLGESPDLVWYIPTAADLVSETTPTLGELSPAWVIPLTSLLLLTAIAAGIWRGRRFGPLVIENLPVTVRANETMQGRARLYERSSARLRALDSLRIGAVERIGRLCGLPRAATVDEVIAAASALTGLRQTDVRRTLLDAVPASDRDLVRLSDDLLTLERAVAASVTPT</sequence>
<keyword evidence="1" id="KW-0472">Membrane</keyword>
<evidence type="ECO:0000313" key="3">
    <source>
        <dbReference type="EMBL" id="MBB5844192.1"/>
    </source>
</evidence>
<protein>
    <recommendedName>
        <fullName evidence="2">DUF4350 domain-containing protein</fullName>
    </recommendedName>
</protein>
<dbReference type="AlphaFoldDB" id="A0A841AQG7"/>
<feature type="domain" description="DUF4350" evidence="2">
    <location>
        <begin position="53"/>
        <end position="227"/>
    </location>
</feature>
<evidence type="ECO:0000259" key="2">
    <source>
        <dbReference type="Pfam" id="PF14258"/>
    </source>
</evidence>
<keyword evidence="1" id="KW-1133">Transmembrane helix</keyword>
<keyword evidence="4" id="KW-1185">Reference proteome</keyword>